<feature type="chain" id="PRO_5045958576" description="Lipoprotein" evidence="1">
    <location>
        <begin position="24"/>
        <end position="151"/>
    </location>
</feature>
<evidence type="ECO:0000313" key="3">
    <source>
        <dbReference type="Proteomes" id="UP001431902"/>
    </source>
</evidence>
<sequence>MTSRLTFIAAALLVVFLSACSSAPPAPSVSLGADGKVPHANQLLGQLSLPTGARLLGDQSLIIGSGDSWVGRVVLDVGRNPDAAYAFFLDTYPAQGWTVVSAVRGKTSLLVLTRQERTATVELIDGGMLVNSQVILTMAPRNAPVMSPKKP</sequence>
<keyword evidence="3" id="KW-1185">Reference proteome</keyword>
<dbReference type="RefSeq" id="WP_283225172.1">
    <property type="nucleotide sequence ID" value="NZ_JASGBH010000010.1"/>
</dbReference>
<evidence type="ECO:0000256" key="1">
    <source>
        <dbReference type="SAM" id="SignalP"/>
    </source>
</evidence>
<evidence type="ECO:0008006" key="4">
    <source>
        <dbReference type="Google" id="ProtNLM"/>
    </source>
</evidence>
<feature type="signal peptide" evidence="1">
    <location>
        <begin position="1"/>
        <end position="23"/>
    </location>
</feature>
<organism evidence="2 3">
    <name type="scientific">Limnohabitans lacus</name>
    <dbReference type="NCBI Taxonomy" id="3045173"/>
    <lineage>
        <taxon>Bacteria</taxon>
        <taxon>Pseudomonadati</taxon>
        <taxon>Pseudomonadota</taxon>
        <taxon>Betaproteobacteria</taxon>
        <taxon>Burkholderiales</taxon>
        <taxon>Comamonadaceae</taxon>
        <taxon>Limnohabitans</taxon>
    </lineage>
</organism>
<reference evidence="2" key="1">
    <citation type="submission" date="2023-05" db="EMBL/GenBank/DDBJ databases">
        <title>Limnohabitans sp. strain HM2-2 Genome sequencing and assembly.</title>
        <authorList>
            <person name="Jung Y."/>
        </authorList>
    </citation>
    <scope>NUCLEOTIDE SEQUENCE</scope>
    <source>
        <strain evidence="2">HM2-2</strain>
    </source>
</reference>
<evidence type="ECO:0000313" key="2">
    <source>
        <dbReference type="EMBL" id="MDI9234827.1"/>
    </source>
</evidence>
<protein>
    <recommendedName>
        <fullName evidence="4">Lipoprotein</fullName>
    </recommendedName>
</protein>
<dbReference type="EMBL" id="JASGBH010000010">
    <property type="protein sequence ID" value="MDI9234827.1"/>
    <property type="molecule type" value="Genomic_DNA"/>
</dbReference>
<comment type="caution">
    <text evidence="2">The sequence shown here is derived from an EMBL/GenBank/DDBJ whole genome shotgun (WGS) entry which is preliminary data.</text>
</comment>
<name>A0ABT6XA75_9BURK</name>
<proteinExistence type="predicted"/>
<keyword evidence="1" id="KW-0732">Signal</keyword>
<accession>A0ABT6XA75</accession>
<dbReference type="PROSITE" id="PS51257">
    <property type="entry name" value="PROKAR_LIPOPROTEIN"/>
    <property type="match status" value="1"/>
</dbReference>
<dbReference type="Proteomes" id="UP001431902">
    <property type="component" value="Unassembled WGS sequence"/>
</dbReference>
<gene>
    <name evidence="2" type="ORF">QLQ16_13395</name>
</gene>